<evidence type="ECO:0000313" key="2">
    <source>
        <dbReference type="Proteomes" id="UP000192980"/>
    </source>
</evidence>
<evidence type="ECO:0000313" key="1">
    <source>
        <dbReference type="EMBL" id="SMG31959.1"/>
    </source>
</evidence>
<dbReference type="STRING" id="561061.SAMN05660862_2228"/>
<gene>
    <name evidence="1" type="ORF">SAMN05660862_2228</name>
</gene>
<dbReference type="AlphaFoldDB" id="A0A1X7JVV9"/>
<sequence length="189" mass="21935">MVVAEFITDLVEFLNVGKIMNASQVSQTALYTLQYFPHFNLADLKLFFDKMKLGHFGSFYDRMDGQLILEKMEVYNQDRMTEFEQIRLQQDREIVKNNPIGNGYHPLVIDAIKKAVGDKKPFSPEAIEPRTQTKAEIFQKMALKQFDNLFAKYGINIGIRALKIGKSIFAIEDFIERKVNNKINFIKDK</sequence>
<dbReference type="Proteomes" id="UP000192980">
    <property type="component" value="Unassembled WGS sequence"/>
</dbReference>
<name>A0A1X7JVV9_9SPHI</name>
<keyword evidence="2" id="KW-1185">Reference proteome</keyword>
<protein>
    <submittedName>
        <fullName evidence="1">Uncharacterized protein</fullName>
    </submittedName>
</protein>
<reference evidence="1 2" key="1">
    <citation type="submission" date="2017-04" db="EMBL/GenBank/DDBJ databases">
        <authorList>
            <person name="Afonso C.L."/>
            <person name="Miller P.J."/>
            <person name="Scott M.A."/>
            <person name="Spackman E."/>
            <person name="Goraichik I."/>
            <person name="Dimitrov K.M."/>
            <person name="Suarez D.L."/>
            <person name="Swayne D.E."/>
        </authorList>
    </citation>
    <scope>NUCLEOTIDE SEQUENCE [LARGE SCALE GENOMIC DNA]</scope>
    <source>
        <strain evidence="1 2">DSM 22418</strain>
    </source>
</reference>
<dbReference type="EMBL" id="FXAU01000003">
    <property type="protein sequence ID" value="SMG31959.1"/>
    <property type="molecule type" value="Genomic_DNA"/>
</dbReference>
<accession>A0A1X7JVV9</accession>
<organism evidence="1 2">
    <name type="scientific">Sphingobacterium psychroaquaticum</name>
    <dbReference type="NCBI Taxonomy" id="561061"/>
    <lineage>
        <taxon>Bacteria</taxon>
        <taxon>Pseudomonadati</taxon>
        <taxon>Bacteroidota</taxon>
        <taxon>Sphingobacteriia</taxon>
        <taxon>Sphingobacteriales</taxon>
        <taxon>Sphingobacteriaceae</taxon>
        <taxon>Sphingobacterium</taxon>
    </lineage>
</organism>
<proteinExistence type="predicted"/>